<dbReference type="Proteomes" id="UP001596356">
    <property type="component" value="Unassembled WGS sequence"/>
</dbReference>
<comment type="caution">
    <text evidence="1">The sequence shown here is derived from an EMBL/GenBank/DDBJ whole genome shotgun (WGS) entry which is preliminary data.</text>
</comment>
<reference evidence="2" key="1">
    <citation type="journal article" date="2019" name="Int. J. Syst. Evol. Microbiol.">
        <title>The Global Catalogue of Microorganisms (GCM) 10K type strain sequencing project: providing services to taxonomists for standard genome sequencing and annotation.</title>
        <authorList>
            <consortium name="The Broad Institute Genomics Platform"/>
            <consortium name="The Broad Institute Genome Sequencing Center for Infectious Disease"/>
            <person name="Wu L."/>
            <person name="Ma J."/>
        </authorList>
    </citation>
    <scope>NUCLEOTIDE SEQUENCE [LARGE SCALE GENOMIC DNA]</scope>
    <source>
        <strain evidence="2">NBRC 106593</strain>
    </source>
</reference>
<proteinExistence type="predicted"/>
<evidence type="ECO:0000313" key="1">
    <source>
        <dbReference type="EMBL" id="MFC6715634.1"/>
    </source>
</evidence>
<protein>
    <submittedName>
        <fullName evidence="1">Ribonuclease inhibitor</fullName>
    </submittedName>
</protein>
<gene>
    <name evidence="1" type="ORF">ACFQBT_18130</name>
</gene>
<organism evidence="1 2">
    <name type="scientific">Branchiibius cervicis</name>
    <dbReference type="NCBI Taxonomy" id="908252"/>
    <lineage>
        <taxon>Bacteria</taxon>
        <taxon>Bacillati</taxon>
        <taxon>Actinomycetota</taxon>
        <taxon>Actinomycetes</taxon>
        <taxon>Micrococcales</taxon>
        <taxon>Dermacoccaceae</taxon>
        <taxon>Branchiibius</taxon>
    </lineage>
</organism>
<keyword evidence="2" id="KW-1185">Reference proteome</keyword>
<evidence type="ECO:0000313" key="2">
    <source>
        <dbReference type="Proteomes" id="UP001596356"/>
    </source>
</evidence>
<dbReference type="InterPro" id="IPR035905">
    <property type="entry name" value="Barstar-like_sf"/>
</dbReference>
<dbReference type="EMBL" id="JBHSWJ010000002">
    <property type="protein sequence ID" value="MFC6715634.1"/>
    <property type="molecule type" value="Genomic_DNA"/>
</dbReference>
<dbReference type="RefSeq" id="WP_377824890.1">
    <property type="nucleotide sequence ID" value="NZ_JBHSWJ010000002.1"/>
</dbReference>
<sequence length="127" mass="14133">MATYRIEGARIHGIDDFYGELNRLVMADEDWRLGASLDGLNDLLYGGIGALAGDEHPQFLWCDHQQSRTALGTDATRAWLTAKLDGPFDQALIRQQLRDLEAGTGKTYFELILEVFADHPRVGLTLA</sequence>
<dbReference type="SUPFAM" id="SSF52038">
    <property type="entry name" value="Barstar-related"/>
    <property type="match status" value="1"/>
</dbReference>
<accession>A0ABW2AX89</accession>
<name>A0ABW2AX89_9MICO</name>